<protein>
    <recommendedName>
        <fullName evidence="8">Inositol polyphosphate multikinase</fullName>
        <ecNumber evidence="8">2.7.1.140</ecNumber>
        <ecNumber evidence="8">2.7.1.151</ecNumber>
    </recommendedName>
</protein>
<dbReference type="SUPFAM" id="SSF56104">
    <property type="entry name" value="SAICAR synthase-like"/>
    <property type="match status" value="1"/>
</dbReference>
<keyword evidence="5 8" id="KW-0067">ATP-binding</keyword>
<accession>A0A7S3QUU6</accession>
<dbReference type="PANTHER" id="PTHR12400:SF51">
    <property type="entry name" value="INOSITOL POLYPHOSPHATE MULTIKINASE"/>
    <property type="match status" value="1"/>
</dbReference>
<sequence>MQDGAQNGTSMQGDGHAGLRTCSHQVGGHMKKADHTPDTFVDDVGNFYKPFQDVRSAREAAFYQAVWPVPLRCELPPALQRQQGSEEGAAEREHAEVLQGRWGHGEAYGTQQAVPDPRDMEGLRAFVPKYCGLVFLHGRKYLVLKDVCSQYQQPCVLDVKMGFKSHYEWADEKYKAKCRLKDETTLQPSLGFRVCGLQVYQPATDQMHRKDRAWCKTITKERVGEPFHIFAGGGLSAQSLYHDPDHGVLSQLRKVRAWFEAQRSMQFFQASLLFTYEGTARSAAEANVQVHMIDFAHTFPSIGHRDDNVLLGLLSLISILEKC</sequence>
<evidence type="ECO:0000256" key="8">
    <source>
        <dbReference type="RuleBase" id="RU363090"/>
    </source>
</evidence>
<dbReference type="GO" id="GO:0051765">
    <property type="term" value="F:inositol tetrakisphosphate kinase activity"/>
    <property type="evidence" value="ECO:0007669"/>
    <property type="project" value="TreeGrafter"/>
</dbReference>
<dbReference type="Gene3D" id="3.30.470.160">
    <property type="entry name" value="Inositol polyphosphate kinase"/>
    <property type="match status" value="1"/>
</dbReference>
<keyword evidence="2 8" id="KW-0808">Transferase</keyword>
<reference evidence="10" key="1">
    <citation type="submission" date="2021-01" db="EMBL/GenBank/DDBJ databases">
        <authorList>
            <person name="Corre E."/>
            <person name="Pelletier E."/>
            <person name="Niang G."/>
            <person name="Scheremetjew M."/>
            <person name="Finn R."/>
            <person name="Kale V."/>
            <person name="Holt S."/>
            <person name="Cochrane G."/>
            <person name="Meng A."/>
            <person name="Brown T."/>
            <person name="Cohen L."/>
        </authorList>
    </citation>
    <scope>NUCLEOTIDE SEQUENCE</scope>
    <source>
        <strain evidence="10">CCMP1320</strain>
    </source>
</reference>
<keyword evidence="4 8" id="KW-0418">Kinase</keyword>
<dbReference type="EMBL" id="HBIP01014829">
    <property type="protein sequence ID" value="CAE0493566.1"/>
    <property type="molecule type" value="Transcribed_RNA"/>
</dbReference>
<proteinExistence type="inferred from homology"/>
<dbReference type="AlphaFoldDB" id="A0A7S3QUU6"/>
<comment type="catalytic activity">
    <reaction evidence="6 8">
        <text>1D-myo-inositol 1,4,5-trisphosphate + 2 ATP = 1D-myo-inositol 1,3,4,5,6-pentakisphosphate + 2 ADP + 2 H(+)</text>
        <dbReference type="Rhea" id="RHEA:32359"/>
        <dbReference type="ChEBI" id="CHEBI:15378"/>
        <dbReference type="ChEBI" id="CHEBI:30616"/>
        <dbReference type="ChEBI" id="CHEBI:57733"/>
        <dbReference type="ChEBI" id="CHEBI:203600"/>
        <dbReference type="ChEBI" id="CHEBI:456216"/>
        <dbReference type="EC" id="2.7.1.151"/>
    </reaction>
</comment>
<dbReference type="GO" id="GO:0005634">
    <property type="term" value="C:nucleus"/>
    <property type="evidence" value="ECO:0007669"/>
    <property type="project" value="TreeGrafter"/>
</dbReference>
<evidence type="ECO:0000256" key="4">
    <source>
        <dbReference type="ARBA" id="ARBA00022777"/>
    </source>
</evidence>
<feature type="compositionally biased region" description="Polar residues" evidence="9">
    <location>
        <begin position="1"/>
        <end position="12"/>
    </location>
</feature>
<evidence type="ECO:0000256" key="3">
    <source>
        <dbReference type="ARBA" id="ARBA00022741"/>
    </source>
</evidence>
<organism evidence="10">
    <name type="scientific">Dunaliella tertiolecta</name>
    <name type="common">Green alga</name>
    <dbReference type="NCBI Taxonomy" id="3047"/>
    <lineage>
        <taxon>Eukaryota</taxon>
        <taxon>Viridiplantae</taxon>
        <taxon>Chlorophyta</taxon>
        <taxon>core chlorophytes</taxon>
        <taxon>Chlorophyceae</taxon>
        <taxon>CS clade</taxon>
        <taxon>Chlamydomonadales</taxon>
        <taxon>Dunaliellaceae</taxon>
        <taxon>Dunaliella</taxon>
    </lineage>
</organism>
<dbReference type="InterPro" id="IPR005522">
    <property type="entry name" value="IPK"/>
</dbReference>
<dbReference type="GO" id="GO:0005524">
    <property type="term" value="F:ATP binding"/>
    <property type="evidence" value="ECO:0007669"/>
    <property type="project" value="UniProtKB-KW"/>
</dbReference>
<comment type="catalytic activity">
    <reaction evidence="7 8">
        <text>1D-myo-inositol 1,3,4,6-tetrakisphosphate + ATP = 1D-myo-inositol 1,3,4,5,6-pentakisphosphate + ADP + H(+)</text>
        <dbReference type="Rhea" id="RHEA:12717"/>
        <dbReference type="ChEBI" id="CHEBI:15378"/>
        <dbReference type="ChEBI" id="CHEBI:30616"/>
        <dbReference type="ChEBI" id="CHEBI:57660"/>
        <dbReference type="ChEBI" id="CHEBI:57733"/>
        <dbReference type="ChEBI" id="CHEBI:456216"/>
        <dbReference type="EC" id="2.7.1.140"/>
    </reaction>
</comment>
<dbReference type="Pfam" id="PF03770">
    <property type="entry name" value="IPK"/>
    <property type="match status" value="1"/>
</dbReference>
<evidence type="ECO:0000256" key="6">
    <source>
        <dbReference type="ARBA" id="ARBA00036164"/>
    </source>
</evidence>
<dbReference type="GO" id="GO:0005737">
    <property type="term" value="C:cytoplasm"/>
    <property type="evidence" value="ECO:0007669"/>
    <property type="project" value="TreeGrafter"/>
</dbReference>
<evidence type="ECO:0000256" key="9">
    <source>
        <dbReference type="SAM" id="MobiDB-lite"/>
    </source>
</evidence>
<evidence type="ECO:0000256" key="5">
    <source>
        <dbReference type="ARBA" id="ARBA00022840"/>
    </source>
</evidence>
<comment type="function">
    <text evidence="8">Inositol phosphate kinase with a broad substrate specificity.</text>
</comment>
<evidence type="ECO:0000256" key="2">
    <source>
        <dbReference type="ARBA" id="ARBA00022679"/>
    </source>
</evidence>
<evidence type="ECO:0000313" key="10">
    <source>
        <dbReference type="EMBL" id="CAE0493566.1"/>
    </source>
</evidence>
<feature type="region of interest" description="Disordered" evidence="9">
    <location>
        <begin position="1"/>
        <end position="20"/>
    </location>
</feature>
<gene>
    <name evidence="10" type="ORF">DTER00134_LOCUS8639</name>
</gene>
<dbReference type="PANTHER" id="PTHR12400">
    <property type="entry name" value="INOSITOL POLYPHOSPHATE KINASE"/>
    <property type="match status" value="1"/>
</dbReference>
<dbReference type="EC" id="2.7.1.140" evidence="8"/>
<evidence type="ECO:0000256" key="7">
    <source>
        <dbReference type="ARBA" id="ARBA00036525"/>
    </source>
</evidence>
<keyword evidence="3 8" id="KW-0547">Nucleotide-binding</keyword>
<dbReference type="EC" id="2.7.1.151" evidence="8"/>
<name>A0A7S3QUU6_DUNTE</name>
<comment type="similarity">
    <text evidence="1 8">Belongs to the inositol phosphokinase (IPK) family.</text>
</comment>
<evidence type="ECO:0000256" key="1">
    <source>
        <dbReference type="ARBA" id="ARBA00007374"/>
    </source>
</evidence>
<dbReference type="GO" id="GO:0008440">
    <property type="term" value="F:inositol-1,4,5-trisphosphate 3-kinase activity"/>
    <property type="evidence" value="ECO:0007669"/>
    <property type="project" value="TreeGrafter"/>
</dbReference>
<dbReference type="GO" id="GO:0032958">
    <property type="term" value="P:inositol phosphate biosynthetic process"/>
    <property type="evidence" value="ECO:0007669"/>
    <property type="project" value="InterPro"/>
</dbReference>
<dbReference type="InterPro" id="IPR038286">
    <property type="entry name" value="IPK_sf"/>
</dbReference>